<accession>A0A0B1YXI8</accession>
<dbReference type="OrthoDB" id="6981485at2"/>
<dbReference type="CDD" id="cd07821">
    <property type="entry name" value="PYR_PYL_RCAR_like"/>
    <property type="match status" value="1"/>
</dbReference>
<dbReference type="Gene3D" id="3.30.530.20">
    <property type="match status" value="1"/>
</dbReference>
<evidence type="ECO:0000313" key="1">
    <source>
        <dbReference type="EMBL" id="KHK61686.1"/>
    </source>
</evidence>
<name>A0A0B1YXI8_9PSED</name>
<protein>
    <submittedName>
        <fullName evidence="1">Polyketide cyclase</fullName>
    </submittedName>
</protein>
<dbReference type="PANTHER" id="PTHR33789">
    <property type="entry name" value="LACHRYMATORY-FACTOR SYNTHASE"/>
    <property type="match status" value="1"/>
</dbReference>
<dbReference type="InterPro" id="IPR053249">
    <property type="entry name" value="LFS"/>
</dbReference>
<dbReference type="Pfam" id="PF10604">
    <property type="entry name" value="Polyketide_cyc2"/>
    <property type="match status" value="1"/>
</dbReference>
<evidence type="ECO:0000313" key="2">
    <source>
        <dbReference type="Proteomes" id="UP000030949"/>
    </source>
</evidence>
<dbReference type="InterPro" id="IPR019587">
    <property type="entry name" value="Polyketide_cyclase/dehydratase"/>
</dbReference>
<reference evidence="2" key="1">
    <citation type="submission" date="2015-03" db="EMBL/GenBank/DDBJ databases">
        <title>Pseudomonas frederiksbergensis hydrocarbon degrader.</title>
        <authorList>
            <person name="Brown L.M."/>
            <person name="Ruiz O.N."/>
            <person name="Mueller S."/>
            <person name="Gunasekera T.S."/>
        </authorList>
    </citation>
    <scope>NUCLEOTIDE SEQUENCE [LARGE SCALE GENOMIC DNA]</scope>
    <source>
        <strain evidence="2">SI8</strain>
    </source>
</reference>
<dbReference type="SUPFAM" id="SSF55961">
    <property type="entry name" value="Bet v1-like"/>
    <property type="match status" value="1"/>
</dbReference>
<dbReference type="RefSeq" id="WP_039594191.1">
    <property type="nucleotide sequence ID" value="NZ_CP142104.1"/>
</dbReference>
<comment type="caution">
    <text evidence="1">The sequence shown here is derived from an EMBL/GenBank/DDBJ whole genome shotgun (WGS) entry which is preliminary data.</text>
</comment>
<organism evidence="1 2">
    <name type="scientific">Pseudomonas frederiksbergensis</name>
    <dbReference type="NCBI Taxonomy" id="104087"/>
    <lineage>
        <taxon>Bacteria</taxon>
        <taxon>Pseudomonadati</taxon>
        <taxon>Pseudomonadota</taxon>
        <taxon>Gammaproteobacteria</taxon>
        <taxon>Pseudomonadales</taxon>
        <taxon>Pseudomonadaceae</taxon>
        <taxon>Pseudomonas</taxon>
    </lineage>
</organism>
<dbReference type="PANTHER" id="PTHR33789:SF5">
    <property type="entry name" value="BET V I_MAJOR LATEX PROTEIN DOMAIN-CONTAINING PROTEIN"/>
    <property type="match status" value="1"/>
</dbReference>
<dbReference type="Proteomes" id="UP000030949">
    <property type="component" value="Unassembled WGS sequence"/>
</dbReference>
<dbReference type="AlphaFoldDB" id="A0A0B1YXI8"/>
<dbReference type="EMBL" id="JQGJ01000027">
    <property type="protein sequence ID" value="KHK61686.1"/>
    <property type="molecule type" value="Genomic_DNA"/>
</dbReference>
<proteinExistence type="predicted"/>
<dbReference type="InterPro" id="IPR023393">
    <property type="entry name" value="START-like_dom_sf"/>
</dbReference>
<sequence>MSAFQPDTLIKNPQACHIETSVEVPADAAQVWDMVGDFGGFNRFIPALERIEMTGKGVRSLRKKIFCDRQNLVVEQLNSRDDHAMHMTWTLIYNTLGIDNLWAAMRVEPLGDNRCRATWTIIADHTEAHTREGFRDFLQGFADEAMGNVRKQFADRA</sequence>
<gene>
    <name evidence="1" type="ORF">JZ00_27050</name>
</gene>